<evidence type="ECO:0000313" key="2">
    <source>
        <dbReference type="WBParaSite" id="RSKR_0000117200.1"/>
    </source>
</evidence>
<protein>
    <submittedName>
        <fullName evidence="2">Cytochrome P450</fullName>
    </submittedName>
</protein>
<reference evidence="2" key="1">
    <citation type="submission" date="2016-11" db="UniProtKB">
        <authorList>
            <consortium name="WormBaseParasite"/>
        </authorList>
    </citation>
    <scope>IDENTIFICATION</scope>
    <source>
        <strain evidence="2">KR3021</strain>
    </source>
</reference>
<evidence type="ECO:0000313" key="1">
    <source>
        <dbReference type="Proteomes" id="UP000095286"/>
    </source>
</evidence>
<dbReference type="WBParaSite" id="RSKR_0000117200.1">
    <property type="protein sequence ID" value="RSKR_0000117200.1"/>
    <property type="gene ID" value="RSKR_0000117200"/>
</dbReference>
<sequence length="438" mass="50826">MYGSVFTVYIVNPIVILSDVKAIKEALVTHGEFFTARNLNFPDISFQEVKNTGIIMSTGEMWQAQRRLTLMVMRNFGMGKPLMENRVIESRNELVDHLNSLENKENVDFPHLIHLAVGNIINSVIFGFMYPYNDAEDFYNYTKLLDAAIVPNINWVFHLLSAFPRLADYSFVQDYIFPSFFQKFKVLWKINNERIAKAKKHFNQDEEPEHFVNAVLKEINAKDSKYSYLNDKHISAMAFDMYFAGQETSTTTIKWLVLLLMKHPQMQQKIFEEINDAVGLENEIKLTHKNNLPFTMAFINETQRWANILPFLSSRVCTRDTTICGKFIPKGTLVQPFFYGSNYDETVFEEPYQFKPQRFLLEDGKTLNKELYDQMYSFGRGARVCAGQSLALMELQLIFPTLVQKFEFSHPHAEIDMSVDFAGILAPKKFTCKIVKRT</sequence>
<organism evidence="1 2">
    <name type="scientific">Rhabditophanes sp. KR3021</name>
    <dbReference type="NCBI Taxonomy" id="114890"/>
    <lineage>
        <taxon>Eukaryota</taxon>
        <taxon>Metazoa</taxon>
        <taxon>Ecdysozoa</taxon>
        <taxon>Nematoda</taxon>
        <taxon>Chromadorea</taxon>
        <taxon>Rhabditida</taxon>
        <taxon>Tylenchina</taxon>
        <taxon>Panagrolaimomorpha</taxon>
        <taxon>Strongyloidoidea</taxon>
        <taxon>Alloionematidae</taxon>
        <taxon>Rhabditophanes</taxon>
    </lineage>
</organism>
<dbReference type="Proteomes" id="UP000095286">
    <property type="component" value="Unplaced"/>
</dbReference>
<accession>A0AC35TJV4</accession>
<proteinExistence type="predicted"/>
<name>A0AC35TJV4_9BILA</name>